<dbReference type="Proteomes" id="UP000465622">
    <property type="component" value="Chromosome"/>
</dbReference>
<dbReference type="InterPro" id="IPR036097">
    <property type="entry name" value="HisK_dim/P_sf"/>
</dbReference>
<dbReference type="FunFam" id="3.30.565.10:FF:000006">
    <property type="entry name" value="Sensor histidine kinase WalK"/>
    <property type="match status" value="1"/>
</dbReference>
<evidence type="ECO:0000259" key="13">
    <source>
        <dbReference type="PROSITE" id="PS50885"/>
    </source>
</evidence>
<evidence type="ECO:0000256" key="8">
    <source>
        <dbReference type="ARBA" id="ARBA00022777"/>
    </source>
</evidence>
<keyword evidence="9" id="KW-1133">Transmembrane helix</keyword>
<evidence type="ECO:0000256" key="1">
    <source>
        <dbReference type="ARBA" id="ARBA00000085"/>
    </source>
</evidence>
<reference evidence="14" key="2">
    <citation type="submission" date="2020-02" db="EMBL/GenBank/DDBJ databases">
        <authorList>
            <person name="Matsumoto Y."/>
            <person name="Kinjo T."/>
            <person name="Motooka D."/>
            <person name="Nabeya D."/>
            <person name="Jung N."/>
            <person name="Uechi K."/>
            <person name="Horii T."/>
            <person name="Iida T."/>
            <person name="Fujita J."/>
            <person name="Nakamura S."/>
        </authorList>
    </citation>
    <scope>NUCLEOTIDE SEQUENCE</scope>
    <source>
        <strain evidence="14">JCM 12375</strain>
    </source>
</reference>
<evidence type="ECO:0000256" key="4">
    <source>
        <dbReference type="ARBA" id="ARBA00012438"/>
    </source>
</evidence>
<dbReference type="PROSITE" id="PS50109">
    <property type="entry name" value="HIS_KIN"/>
    <property type="match status" value="1"/>
</dbReference>
<evidence type="ECO:0000313" key="16">
    <source>
        <dbReference type="Proteomes" id="UP000465622"/>
    </source>
</evidence>
<dbReference type="SMART" id="SM00388">
    <property type="entry name" value="HisKA"/>
    <property type="match status" value="1"/>
</dbReference>
<keyword evidence="5" id="KW-0597">Phosphoprotein</keyword>
<evidence type="ECO:0000256" key="2">
    <source>
        <dbReference type="ARBA" id="ARBA00001968"/>
    </source>
</evidence>
<dbReference type="InterPro" id="IPR003661">
    <property type="entry name" value="HisK_dim/P_dom"/>
</dbReference>
<evidence type="ECO:0000256" key="10">
    <source>
        <dbReference type="ARBA" id="ARBA00023012"/>
    </source>
</evidence>
<evidence type="ECO:0000313" key="17">
    <source>
        <dbReference type="Proteomes" id="UP001241092"/>
    </source>
</evidence>
<dbReference type="GO" id="GO:0005509">
    <property type="term" value="F:calcium ion binding"/>
    <property type="evidence" value="ECO:0007669"/>
    <property type="project" value="UniProtKB-ARBA"/>
</dbReference>
<accession>A0AAI8TU80</accession>
<keyword evidence="6 15" id="KW-0808">Transferase</keyword>
<dbReference type="PROSITE" id="PS50885">
    <property type="entry name" value="HAMP"/>
    <property type="match status" value="1"/>
</dbReference>
<protein>
    <recommendedName>
        <fullName evidence="4">histidine kinase</fullName>
        <ecNumber evidence="4">2.7.13.3</ecNumber>
    </recommendedName>
</protein>
<comment type="subcellular location">
    <subcellularLocation>
        <location evidence="3">Cell membrane</location>
    </subcellularLocation>
</comment>
<keyword evidence="16" id="KW-1185">Reference proteome</keyword>
<dbReference type="Gene3D" id="3.30.565.10">
    <property type="entry name" value="Histidine kinase-like ATPase, C-terminal domain"/>
    <property type="match status" value="1"/>
</dbReference>
<dbReference type="EMBL" id="AP027452">
    <property type="protein sequence ID" value="BDY28853.1"/>
    <property type="molecule type" value="Genomic_DNA"/>
</dbReference>
<evidence type="ECO:0000256" key="7">
    <source>
        <dbReference type="ARBA" id="ARBA00022692"/>
    </source>
</evidence>
<feature type="domain" description="Histidine kinase" evidence="12">
    <location>
        <begin position="278"/>
        <end position="496"/>
    </location>
</feature>
<dbReference type="CDD" id="cd00082">
    <property type="entry name" value="HisKA"/>
    <property type="match status" value="1"/>
</dbReference>
<evidence type="ECO:0000256" key="11">
    <source>
        <dbReference type="ARBA" id="ARBA00023136"/>
    </source>
</evidence>
<organism evidence="15 17">
    <name type="scientific">Mycolicibacterium mageritense</name>
    <name type="common">Mycobacterium mageritense</name>
    <dbReference type="NCBI Taxonomy" id="53462"/>
    <lineage>
        <taxon>Bacteria</taxon>
        <taxon>Bacillati</taxon>
        <taxon>Actinomycetota</taxon>
        <taxon>Actinomycetes</taxon>
        <taxon>Mycobacteriales</taxon>
        <taxon>Mycobacteriaceae</taxon>
        <taxon>Mycolicibacterium</taxon>
    </lineage>
</organism>
<dbReference type="SUPFAM" id="SSF47384">
    <property type="entry name" value="Homodimeric domain of signal transducing histidine kinase"/>
    <property type="match status" value="1"/>
</dbReference>
<evidence type="ECO:0000313" key="14">
    <source>
        <dbReference type="EMBL" id="BBX32478.1"/>
    </source>
</evidence>
<dbReference type="Gene3D" id="1.10.287.130">
    <property type="match status" value="1"/>
</dbReference>
<dbReference type="AlphaFoldDB" id="A0AAI8TU80"/>
<reference evidence="14 16" key="1">
    <citation type="journal article" date="2019" name="Emerg. Microbes Infect.">
        <title>Comprehensive subspecies identification of 175 nontuberculous mycobacteria species based on 7547 genomic profiles.</title>
        <authorList>
            <person name="Matsumoto Y."/>
            <person name="Kinjo T."/>
            <person name="Motooka D."/>
            <person name="Nabeya D."/>
            <person name="Jung N."/>
            <person name="Uechi K."/>
            <person name="Horii T."/>
            <person name="Iida T."/>
            <person name="Fujita J."/>
            <person name="Nakamura S."/>
        </authorList>
    </citation>
    <scope>NUCLEOTIDE SEQUENCE [LARGE SCALE GENOMIC DNA]</scope>
    <source>
        <strain evidence="14 16">JCM 12375</strain>
    </source>
</reference>
<dbReference type="InterPro" id="IPR050428">
    <property type="entry name" value="TCS_sensor_his_kinase"/>
</dbReference>
<reference evidence="15" key="3">
    <citation type="submission" date="2023-03" db="EMBL/GenBank/DDBJ databases">
        <title>Draft genome sequence of a Mycolicibacterium mageritense strain H4_3_1 isolated from a hybrid biological-inorganic system reactor.</title>
        <authorList>
            <person name="Feng X."/>
            <person name="Kazama D."/>
            <person name="Sato K."/>
            <person name="Kobayashi H."/>
        </authorList>
    </citation>
    <scope>NUCLEOTIDE SEQUENCE</scope>
    <source>
        <strain evidence="15">H4_3_1</strain>
    </source>
</reference>
<dbReference type="Pfam" id="PF02518">
    <property type="entry name" value="HATPase_c"/>
    <property type="match status" value="1"/>
</dbReference>
<dbReference type="InterPro" id="IPR003660">
    <property type="entry name" value="HAMP_dom"/>
</dbReference>
<dbReference type="GO" id="GO:0000155">
    <property type="term" value="F:phosphorelay sensor kinase activity"/>
    <property type="evidence" value="ECO:0007669"/>
    <property type="project" value="InterPro"/>
</dbReference>
<evidence type="ECO:0000313" key="15">
    <source>
        <dbReference type="EMBL" id="BDY28853.1"/>
    </source>
</evidence>
<dbReference type="InterPro" id="IPR004358">
    <property type="entry name" value="Sig_transdc_His_kin-like_C"/>
</dbReference>
<dbReference type="InterPro" id="IPR005467">
    <property type="entry name" value="His_kinase_dom"/>
</dbReference>
<dbReference type="Pfam" id="PF00512">
    <property type="entry name" value="HisKA"/>
    <property type="match status" value="1"/>
</dbReference>
<dbReference type="EC" id="2.7.13.3" evidence="4"/>
<dbReference type="SUPFAM" id="SSF55874">
    <property type="entry name" value="ATPase domain of HSP90 chaperone/DNA topoisomerase II/histidine kinase"/>
    <property type="match status" value="1"/>
</dbReference>
<dbReference type="PANTHER" id="PTHR45436">
    <property type="entry name" value="SENSOR HISTIDINE KINASE YKOH"/>
    <property type="match status" value="1"/>
</dbReference>
<sequence>MNPVTRRWRTWTLRRQLVVAVSTMVLSVVAVLGVLSTATLSRSVDGMVDSQLDAAAEGFGASVVKFRSSPTPSGELPAPGTMKPLTHLVGQAPGNIVVLIRDGVVMDSALFGDGEAQRAPSSATDVIRDRTRDAAGNSTVHLPGVGNYRIQTRNGGPGELLVTGVSNRAAEHAVTQQNIVVSSLTALTLLVTGLGTFLIVRHALRPLGRVAAAAAEVVKLPLDRDNYAITVRVPEEAADRRTEVGLVGHTLNTLLAHVGGALAEVAASDRRMRRFITDASHELRTPLAAVLGHAELTRQDSDALPETTEYALARIESESKRMNALVSDLLLLARLDEGHDIENTLVNLADIVRDAVNDAAVIAPSHHWRCETPTGALWCRGDQAQLHQTVANLLSNARTHTPPGTTVAVVARAVADAKGPHVEVTIADDGPGIAADLVPHLFERFVRADTSRSRQAGSTGLGLAIVASIVEAHHGTVTAESRPGQTTFRIRLPQATVPHAADTHEAKQPLAAV</sequence>
<dbReference type="FunFam" id="1.10.287.130:FF:000001">
    <property type="entry name" value="Two-component sensor histidine kinase"/>
    <property type="match status" value="1"/>
</dbReference>
<comment type="catalytic activity">
    <reaction evidence="1">
        <text>ATP + protein L-histidine = ADP + protein N-phospho-L-histidine.</text>
        <dbReference type="EC" id="2.7.13.3"/>
    </reaction>
</comment>
<evidence type="ECO:0000256" key="5">
    <source>
        <dbReference type="ARBA" id="ARBA00022553"/>
    </source>
</evidence>
<dbReference type="PANTHER" id="PTHR45436:SF5">
    <property type="entry name" value="SENSOR HISTIDINE KINASE TRCS"/>
    <property type="match status" value="1"/>
</dbReference>
<dbReference type="InterPro" id="IPR003594">
    <property type="entry name" value="HATPase_dom"/>
</dbReference>
<evidence type="ECO:0000256" key="6">
    <source>
        <dbReference type="ARBA" id="ARBA00022679"/>
    </source>
</evidence>
<keyword evidence="8 14" id="KW-0418">Kinase</keyword>
<evidence type="ECO:0000259" key="12">
    <source>
        <dbReference type="PROSITE" id="PS50109"/>
    </source>
</evidence>
<comment type="cofactor">
    <cofactor evidence="2">
        <name>a divalent metal cation</name>
        <dbReference type="ChEBI" id="CHEBI:60240"/>
    </cofactor>
</comment>
<keyword evidence="11" id="KW-0472">Membrane</keyword>
<dbReference type="InterPro" id="IPR036890">
    <property type="entry name" value="HATPase_C_sf"/>
</dbReference>
<name>A0AAI8TU80_MYCME</name>
<dbReference type="CDD" id="cd00075">
    <property type="entry name" value="HATPase"/>
    <property type="match status" value="1"/>
</dbReference>
<proteinExistence type="predicted"/>
<dbReference type="GO" id="GO:0005886">
    <property type="term" value="C:plasma membrane"/>
    <property type="evidence" value="ECO:0007669"/>
    <property type="project" value="UniProtKB-SubCell"/>
</dbReference>
<keyword evidence="7" id="KW-0812">Transmembrane</keyword>
<dbReference type="PRINTS" id="PR00344">
    <property type="entry name" value="BCTRLSENSOR"/>
</dbReference>
<evidence type="ECO:0000256" key="3">
    <source>
        <dbReference type="ARBA" id="ARBA00004236"/>
    </source>
</evidence>
<feature type="domain" description="HAMP" evidence="13">
    <location>
        <begin position="201"/>
        <end position="263"/>
    </location>
</feature>
<dbReference type="EMBL" id="AP022567">
    <property type="protein sequence ID" value="BBX32478.1"/>
    <property type="molecule type" value="Genomic_DNA"/>
</dbReference>
<dbReference type="Proteomes" id="UP001241092">
    <property type="component" value="Chromosome"/>
</dbReference>
<dbReference type="SMART" id="SM00387">
    <property type="entry name" value="HATPase_c"/>
    <property type="match status" value="1"/>
</dbReference>
<keyword evidence="10" id="KW-0902">Two-component regulatory system</keyword>
<gene>
    <name evidence="15" type="primary">sasA_6</name>
    <name evidence="15" type="ORF">hbim_02789</name>
    <name evidence="14" type="ORF">MMAGJ_17600</name>
</gene>
<evidence type="ECO:0000256" key="9">
    <source>
        <dbReference type="ARBA" id="ARBA00022989"/>
    </source>
</evidence>